<name>A0A4U0FD28_9BACL</name>
<evidence type="ECO:0000313" key="3">
    <source>
        <dbReference type="EMBL" id="TJY42816.1"/>
    </source>
</evidence>
<organism evidence="3 4">
    <name type="scientific">Cohnella pontilimi</name>
    <dbReference type="NCBI Taxonomy" id="2564100"/>
    <lineage>
        <taxon>Bacteria</taxon>
        <taxon>Bacillati</taxon>
        <taxon>Bacillota</taxon>
        <taxon>Bacilli</taxon>
        <taxon>Bacillales</taxon>
        <taxon>Paenibacillaceae</taxon>
        <taxon>Cohnella</taxon>
    </lineage>
</organism>
<dbReference type="Pfam" id="PF13473">
    <property type="entry name" value="Cupredoxin_1"/>
    <property type="match status" value="1"/>
</dbReference>
<sequence>MSGTRAIMQRNPIRPRITWRATEIITLINSGRHLRYMKRKSVKLCMVLALFTMFALNACGKSNNQISNPQSPSAPSSPQKAGGGGTTIEITENAVNWSFSQPEIRAKVGDTLKLHLINQTGVHGLTIDDLGVNLKDGETATIKLDKAGTYDFYCSIQCGQGHDNMVGQLIVE</sequence>
<dbReference type="OrthoDB" id="279535at2"/>
<accession>A0A4U0FD28</accession>
<evidence type="ECO:0000259" key="2">
    <source>
        <dbReference type="Pfam" id="PF13473"/>
    </source>
</evidence>
<dbReference type="InterPro" id="IPR008972">
    <property type="entry name" value="Cupredoxin"/>
</dbReference>
<dbReference type="Gene3D" id="2.60.40.420">
    <property type="entry name" value="Cupredoxins - blue copper proteins"/>
    <property type="match status" value="1"/>
</dbReference>
<comment type="caution">
    <text evidence="3">The sequence shown here is derived from an EMBL/GenBank/DDBJ whole genome shotgun (WGS) entry which is preliminary data.</text>
</comment>
<reference evidence="3 4" key="1">
    <citation type="submission" date="2019-04" db="EMBL/GenBank/DDBJ databases">
        <title>Cohnella sp. nov., isolated from soil.</title>
        <authorList>
            <person name="Kim W."/>
        </authorList>
    </citation>
    <scope>NUCLEOTIDE SEQUENCE [LARGE SCALE GENOMIC DNA]</scope>
    <source>
        <strain evidence="3 4">CAU 1483</strain>
    </source>
</reference>
<dbReference type="AlphaFoldDB" id="A0A4U0FD28"/>
<feature type="region of interest" description="Disordered" evidence="1">
    <location>
        <begin position="65"/>
        <end position="85"/>
    </location>
</feature>
<dbReference type="EMBL" id="SUPK01000003">
    <property type="protein sequence ID" value="TJY42816.1"/>
    <property type="molecule type" value="Genomic_DNA"/>
</dbReference>
<dbReference type="InterPro" id="IPR028096">
    <property type="entry name" value="EfeO_Cupredoxin"/>
</dbReference>
<gene>
    <name evidence="3" type="ORF">E5161_08215</name>
</gene>
<evidence type="ECO:0000313" key="4">
    <source>
        <dbReference type="Proteomes" id="UP000309673"/>
    </source>
</evidence>
<evidence type="ECO:0000256" key="1">
    <source>
        <dbReference type="SAM" id="MobiDB-lite"/>
    </source>
</evidence>
<feature type="domain" description="EfeO-type cupredoxin-like" evidence="2">
    <location>
        <begin position="86"/>
        <end position="171"/>
    </location>
</feature>
<proteinExistence type="predicted"/>
<protein>
    <submittedName>
        <fullName evidence="3">Cytochrome C oxidase subunit II</fullName>
    </submittedName>
</protein>
<keyword evidence="4" id="KW-1185">Reference proteome</keyword>
<dbReference type="SUPFAM" id="SSF49503">
    <property type="entry name" value="Cupredoxins"/>
    <property type="match status" value="1"/>
</dbReference>
<feature type="compositionally biased region" description="Low complexity" evidence="1">
    <location>
        <begin position="65"/>
        <end position="79"/>
    </location>
</feature>
<dbReference type="Proteomes" id="UP000309673">
    <property type="component" value="Unassembled WGS sequence"/>
</dbReference>